<reference evidence="1 2" key="1">
    <citation type="journal article" date="2018" name="BMC Genomics">
        <title>Comparative genome analyses reveal sequence features reflecting distinct modes of host-adaptation between dicot and monocot powdery mildew.</title>
        <authorList>
            <person name="Wu Y."/>
            <person name="Ma X."/>
            <person name="Pan Z."/>
            <person name="Kale S.D."/>
            <person name="Song Y."/>
            <person name="King H."/>
            <person name="Zhang Q."/>
            <person name="Presley C."/>
            <person name="Deng X."/>
            <person name="Wei C.I."/>
            <person name="Xiao S."/>
        </authorList>
    </citation>
    <scope>NUCLEOTIDE SEQUENCE [LARGE SCALE GENOMIC DNA]</scope>
    <source>
        <strain evidence="1">UMSG2</strain>
    </source>
</reference>
<sequence>MPLIFLQTSMDFGWAKKVDANANYQLYTLLERFFFTGEVKQLYVSLI</sequence>
<comment type="caution">
    <text evidence="1">The sequence shown here is derived from an EMBL/GenBank/DDBJ whole genome shotgun (WGS) entry which is preliminary data.</text>
</comment>
<dbReference type="Proteomes" id="UP000286134">
    <property type="component" value="Unassembled WGS sequence"/>
</dbReference>
<keyword evidence="2" id="KW-1185">Reference proteome</keyword>
<evidence type="ECO:0000313" key="2">
    <source>
        <dbReference type="Proteomes" id="UP000286134"/>
    </source>
</evidence>
<dbReference type="AlphaFoldDB" id="A0A420HQS2"/>
<dbReference type="EMBL" id="MCFK01005757">
    <property type="protein sequence ID" value="RKF59766.1"/>
    <property type="molecule type" value="Genomic_DNA"/>
</dbReference>
<gene>
    <name evidence="1" type="ORF">OnM2_057064</name>
</gene>
<proteinExistence type="predicted"/>
<accession>A0A420HQS2</accession>
<protein>
    <submittedName>
        <fullName evidence="1">Uncharacterized protein</fullName>
    </submittedName>
</protein>
<organism evidence="1 2">
    <name type="scientific">Erysiphe neolycopersici</name>
    <dbReference type="NCBI Taxonomy" id="212602"/>
    <lineage>
        <taxon>Eukaryota</taxon>
        <taxon>Fungi</taxon>
        <taxon>Dikarya</taxon>
        <taxon>Ascomycota</taxon>
        <taxon>Pezizomycotina</taxon>
        <taxon>Leotiomycetes</taxon>
        <taxon>Erysiphales</taxon>
        <taxon>Erysiphaceae</taxon>
        <taxon>Erysiphe</taxon>
    </lineage>
</organism>
<name>A0A420HQS2_9PEZI</name>
<evidence type="ECO:0000313" key="1">
    <source>
        <dbReference type="EMBL" id="RKF59766.1"/>
    </source>
</evidence>